<organism evidence="10 11">
    <name type="scientific">Nannospalax galili</name>
    <name type="common">Northern Israeli blind subterranean mole rat</name>
    <name type="synonym">Spalax galili</name>
    <dbReference type="NCBI Taxonomy" id="1026970"/>
    <lineage>
        <taxon>Eukaryota</taxon>
        <taxon>Metazoa</taxon>
        <taxon>Chordata</taxon>
        <taxon>Craniata</taxon>
        <taxon>Vertebrata</taxon>
        <taxon>Euteleostomi</taxon>
        <taxon>Mammalia</taxon>
        <taxon>Eutheria</taxon>
        <taxon>Euarchontoglires</taxon>
        <taxon>Glires</taxon>
        <taxon>Rodentia</taxon>
        <taxon>Myomorpha</taxon>
        <taxon>Muroidea</taxon>
        <taxon>Spalacidae</taxon>
        <taxon>Spalacinae</taxon>
        <taxon>Nannospalax</taxon>
    </lineage>
</organism>
<feature type="transmembrane region" description="Helical" evidence="8">
    <location>
        <begin position="12"/>
        <end position="34"/>
    </location>
</feature>
<feature type="transmembrane region" description="Helical" evidence="8">
    <location>
        <begin position="228"/>
        <end position="245"/>
    </location>
</feature>
<evidence type="ECO:0000256" key="1">
    <source>
        <dbReference type="ARBA" id="ARBA00004141"/>
    </source>
</evidence>
<dbReference type="GO" id="GO:0005886">
    <property type="term" value="C:plasma membrane"/>
    <property type="evidence" value="ECO:0007669"/>
    <property type="project" value="InterPro"/>
</dbReference>
<keyword evidence="3 8" id="KW-0812">Transmembrane</keyword>
<protein>
    <recommendedName>
        <fullName evidence="6">Blood group Rh(D) polypeptide</fullName>
    </recommendedName>
    <alternativeName>
        <fullName evidence="7">Erythrocyte membrane glycoprotein Rh30</fullName>
    </alternativeName>
</protein>
<evidence type="ECO:0000256" key="3">
    <source>
        <dbReference type="ARBA" id="ARBA00022692"/>
    </source>
</evidence>
<feature type="transmembrane region" description="Helical" evidence="8">
    <location>
        <begin position="314"/>
        <end position="332"/>
    </location>
</feature>
<dbReference type="GeneTree" id="ENSGT00950000182844"/>
<keyword evidence="5 8" id="KW-0472">Membrane</keyword>
<feature type="transmembrane region" description="Helical" evidence="8">
    <location>
        <begin position="278"/>
        <end position="302"/>
    </location>
</feature>
<evidence type="ECO:0000256" key="7">
    <source>
        <dbReference type="ARBA" id="ARBA00082260"/>
    </source>
</evidence>
<proteinExistence type="inferred from homology"/>
<sequence>MGSKYPQSVRFCLPLWALALQATFTLLFTFFISYDTPSVDQKFMETYQVLQDLTLMAALGFGFLSSTFRRHGWSSVAFSLFMLALGVQGTILLDHVLRQPFHWNVAINLSSVRVATLSTMPVLISAGAVLGKVNLVQLAVMVLVEVTAFGTTRLVDKLIFHVNFFKKYILLCWAWWHTLLIPALGNVVLANDSLWSPGTLFLWIFWPSFNSALVDVPSEKKKAVFNTYYALAVSTVTATSVSALSHPQGRINMVHIHNAVLAGGVAVGASCHLISSPWIAMVLGLMAGLISIGGAKCLPVCLKQTLTSQVPSGVHYTFGFPGLLGAATYILLTATQNIYPMLISQIFSDTGALSFAMAMGMISGLVTGLLLNVKIWKAPHAAKYFDDQTFWEVRFLSY</sequence>
<feature type="transmembrane region" description="Helical" evidence="8">
    <location>
        <begin position="168"/>
        <end position="189"/>
    </location>
</feature>
<dbReference type="SUPFAM" id="SSF111352">
    <property type="entry name" value="Ammonium transporter"/>
    <property type="match status" value="1"/>
</dbReference>
<dbReference type="PANTHER" id="PTHR11730">
    <property type="entry name" value="AMMONIUM TRANSPORTER"/>
    <property type="match status" value="1"/>
</dbReference>
<dbReference type="Ensembl" id="ENSNGAT00000023464.1">
    <property type="protein sequence ID" value="ENSNGAP00000017829.1"/>
    <property type="gene ID" value="ENSNGAG00000018131.1"/>
</dbReference>
<dbReference type="Pfam" id="PF00909">
    <property type="entry name" value="Ammonium_transp"/>
    <property type="match status" value="1"/>
</dbReference>
<dbReference type="FunFam" id="1.10.3430.10:FF:000009">
    <property type="entry name" value="Blood group Rh(D) polypeptide"/>
    <property type="match status" value="1"/>
</dbReference>
<dbReference type="GO" id="GO:0097272">
    <property type="term" value="P:ammonium homeostasis"/>
    <property type="evidence" value="ECO:0007669"/>
    <property type="project" value="TreeGrafter"/>
</dbReference>
<dbReference type="InterPro" id="IPR002229">
    <property type="entry name" value="RhesusRHD"/>
</dbReference>
<evidence type="ECO:0000313" key="10">
    <source>
        <dbReference type="Ensembl" id="ENSNGAP00000017829.1"/>
    </source>
</evidence>
<dbReference type="InterPro" id="IPR029020">
    <property type="entry name" value="Ammonium/urea_transptr"/>
</dbReference>
<dbReference type="PANTHER" id="PTHR11730:SF43">
    <property type="entry name" value="BLOOD GROUP RH(CE) POLYPEPTIDE-RELATED"/>
    <property type="match status" value="1"/>
</dbReference>
<dbReference type="InterPro" id="IPR024041">
    <property type="entry name" value="NH4_transpt_AmtB-like_dom"/>
</dbReference>
<reference evidence="10" key="2">
    <citation type="submission" date="2025-09" db="UniProtKB">
        <authorList>
            <consortium name="Ensembl"/>
        </authorList>
    </citation>
    <scope>IDENTIFICATION</scope>
</reference>
<feature type="transmembrane region" description="Helical" evidence="8">
    <location>
        <begin position="135"/>
        <end position="156"/>
    </location>
</feature>
<dbReference type="Gene3D" id="1.10.3430.10">
    <property type="entry name" value="Ammonium transporter AmtB like domains"/>
    <property type="match status" value="2"/>
</dbReference>
<evidence type="ECO:0000259" key="9">
    <source>
        <dbReference type="Pfam" id="PF00909"/>
    </source>
</evidence>
<dbReference type="Proteomes" id="UP000694381">
    <property type="component" value="Unassembled WGS sequence"/>
</dbReference>
<accession>A0A8C6RFL0</accession>
<dbReference type="PRINTS" id="PR00342">
    <property type="entry name" value="RHESUSRHD"/>
</dbReference>
<dbReference type="AlphaFoldDB" id="A0A8C6RFL0"/>
<evidence type="ECO:0000256" key="5">
    <source>
        <dbReference type="ARBA" id="ARBA00023136"/>
    </source>
</evidence>
<comment type="subcellular location">
    <subcellularLocation>
        <location evidence="1">Membrane</location>
        <topology evidence="1">Multi-pass membrane protein</topology>
    </subcellularLocation>
</comment>
<evidence type="ECO:0000256" key="8">
    <source>
        <dbReference type="SAM" id="Phobius"/>
    </source>
</evidence>
<evidence type="ECO:0000256" key="2">
    <source>
        <dbReference type="ARBA" id="ARBA00011036"/>
    </source>
</evidence>
<keyword evidence="4 8" id="KW-1133">Transmembrane helix</keyword>
<evidence type="ECO:0000313" key="11">
    <source>
        <dbReference type="Proteomes" id="UP000694381"/>
    </source>
</evidence>
<gene>
    <name evidence="10" type="primary">Rhce</name>
</gene>
<feature type="transmembrane region" description="Helical" evidence="8">
    <location>
        <begin position="73"/>
        <end position="93"/>
    </location>
</feature>
<reference evidence="10" key="1">
    <citation type="submission" date="2025-08" db="UniProtKB">
        <authorList>
            <consortium name="Ensembl"/>
        </authorList>
    </citation>
    <scope>IDENTIFICATION</scope>
</reference>
<keyword evidence="11" id="KW-1185">Reference proteome</keyword>
<feature type="domain" description="Ammonium transporter AmtB-like" evidence="9">
    <location>
        <begin position="26"/>
        <end position="375"/>
    </location>
</feature>
<evidence type="ECO:0000256" key="6">
    <source>
        <dbReference type="ARBA" id="ARBA00070904"/>
    </source>
</evidence>
<dbReference type="OMA" id="IHVFATY"/>
<name>A0A8C6RFL0_NANGA</name>
<comment type="similarity">
    <text evidence="2">Belongs to the ammonium transporter (TC 2.A.49) family. Rh subfamily.</text>
</comment>
<dbReference type="GO" id="GO:0008519">
    <property type="term" value="F:ammonium channel activity"/>
    <property type="evidence" value="ECO:0007669"/>
    <property type="project" value="InterPro"/>
</dbReference>
<feature type="transmembrane region" description="Helical" evidence="8">
    <location>
        <begin position="352"/>
        <end position="373"/>
    </location>
</feature>
<evidence type="ECO:0000256" key="4">
    <source>
        <dbReference type="ARBA" id="ARBA00022989"/>
    </source>
</evidence>